<feature type="domain" description="Helicase C-terminal" evidence="2">
    <location>
        <begin position="696"/>
        <end position="847"/>
    </location>
</feature>
<dbReference type="GO" id="GO:0005524">
    <property type="term" value="F:ATP binding"/>
    <property type="evidence" value="ECO:0007669"/>
    <property type="project" value="InterPro"/>
</dbReference>
<dbReference type="InterPro" id="IPR000330">
    <property type="entry name" value="SNF2_N"/>
</dbReference>
<dbReference type="InterPro" id="IPR001650">
    <property type="entry name" value="Helicase_C-like"/>
</dbReference>
<gene>
    <name evidence="3" type="ORF">LPA65_15500</name>
</gene>
<dbReference type="PANTHER" id="PTHR45629:SF7">
    <property type="entry name" value="DNA EXCISION REPAIR PROTEIN ERCC-6-RELATED"/>
    <property type="match status" value="1"/>
</dbReference>
<keyword evidence="3" id="KW-0547">Nucleotide-binding</keyword>
<dbReference type="Gene3D" id="3.30.870.10">
    <property type="entry name" value="Endonuclease Chain A"/>
    <property type="match status" value="1"/>
</dbReference>
<reference evidence="3 4" key="1">
    <citation type="submission" date="2018-10" db="EMBL/GenBank/DDBJ databases">
        <title>Genome sequencing of Lactobacillus species.</title>
        <authorList>
            <person name="Baek C."/>
            <person name="Yi H."/>
        </authorList>
    </citation>
    <scope>NUCLEOTIDE SEQUENCE [LARGE SCALE GENOMIC DNA]</scope>
    <source>
        <strain evidence="3 4">DSM 16365</strain>
        <plasmid evidence="3 4">unnamed1</plasmid>
    </source>
</reference>
<dbReference type="Proteomes" id="UP000281644">
    <property type="component" value="Plasmid unnamed1"/>
</dbReference>
<dbReference type="Gene3D" id="3.40.50.10810">
    <property type="entry name" value="Tandem AAA-ATPase domain"/>
    <property type="match status" value="1"/>
</dbReference>
<dbReference type="AlphaFoldDB" id="A0AAN1Q4F5"/>
<dbReference type="Gene3D" id="3.40.50.300">
    <property type="entry name" value="P-loop containing nucleotide triphosphate hydrolases"/>
    <property type="match status" value="1"/>
</dbReference>
<dbReference type="PROSITE" id="PS51194">
    <property type="entry name" value="HELICASE_CTER"/>
    <property type="match status" value="1"/>
</dbReference>
<keyword evidence="3" id="KW-0067">ATP-binding</keyword>
<dbReference type="SMART" id="SM00490">
    <property type="entry name" value="HELICc"/>
    <property type="match status" value="1"/>
</dbReference>
<organism evidence="3 4">
    <name type="scientific">Lactiplantibacillus argentoratensis</name>
    <dbReference type="NCBI Taxonomy" id="271881"/>
    <lineage>
        <taxon>Bacteria</taxon>
        <taxon>Bacillati</taxon>
        <taxon>Bacillota</taxon>
        <taxon>Bacilli</taxon>
        <taxon>Lactobacillales</taxon>
        <taxon>Lactobacillaceae</taxon>
        <taxon>Lactiplantibacillus</taxon>
    </lineage>
</organism>
<evidence type="ECO:0000313" key="3">
    <source>
        <dbReference type="EMBL" id="AYJ37135.1"/>
    </source>
</evidence>
<keyword evidence="3" id="KW-0614">Plasmid</keyword>
<dbReference type="InterPro" id="IPR050496">
    <property type="entry name" value="SNF2_RAD54_helicase_repair"/>
</dbReference>
<dbReference type="InterPro" id="IPR025202">
    <property type="entry name" value="PLD-like_dom"/>
</dbReference>
<feature type="domain" description="Helicase ATP-binding" evidence="1">
    <location>
        <begin position="375"/>
        <end position="548"/>
    </location>
</feature>
<keyword evidence="3" id="KW-0347">Helicase</keyword>
<dbReference type="PANTHER" id="PTHR45629">
    <property type="entry name" value="SNF2/RAD54 FAMILY MEMBER"/>
    <property type="match status" value="1"/>
</dbReference>
<evidence type="ECO:0000259" key="1">
    <source>
        <dbReference type="PROSITE" id="PS51192"/>
    </source>
</evidence>
<name>A0AAN1Q4F5_9LACO</name>
<evidence type="ECO:0000259" key="2">
    <source>
        <dbReference type="PROSITE" id="PS51194"/>
    </source>
</evidence>
<dbReference type="SMART" id="SM00487">
    <property type="entry name" value="DEXDc"/>
    <property type="match status" value="1"/>
</dbReference>
<dbReference type="InterPro" id="IPR038718">
    <property type="entry name" value="SNF2-like_sf"/>
</dbReference>
<dbReference type="GO" id="GO:0004386">
    <property type="term" value="F:helicase activity"/>
    <property type="evidence" value="ECO:0007669"/>
    <property type="project" value="UniProtKB-KW"/>
</dbReference>
<dbReference type="KEGG" id="larg:LPA65_15500"/>
<protein>
    <submittedName>
        <fullName evidence="3">Helicase SNF2</fullName>
    </submittedName>
</protein>
<dbReference type="SUPFAM" id="SSF52540">
    <property type="entry name" value="P-loop containing nucleoside triphosphate hydrolases"/>
    <property type="match status" value="2"/>
</dbReference>
<sequence length="883" mass="101193">MTFSIATKKSLKSQYTDNLVRDFYKPLLGEARLYQRVSGYFSSAGLDLYAEGLEELAKNDGQVEFIVSKRISESDFLRIQKGYNLLNELQPLRLSERNERLTSKVQNKLGNLAFLIAAGRARVKIALTQNGLFHDKFGIITSGDECVFFNGSVNETQNGISRNYESISVDVSWDESENVKSRIEANSNRFMRLWNDEEPNVKVIEASQLVYNQIAKYQYQTVGPSAGPRDEMGLSVPGAISFYLSNNQVVRVDQTESRITESDRKLRPGSDISHLFEQGNVTVKSNATYSDIERIIKVTKKRADRKNINVIVSDAVKQFILKNRYSIEKYKILGDVYKGSLENFPDVKRTSYDEFSATVQHEVSRPLKEIHMRAAYYEYEMARAANFSVPGAGKTAMLLGVFAYLNRQEVSNFERVKRLFVICPINAFDSWRREFQAVFGTKKELHSVDVQTAKDFDYQVSLDWNVCNLILVNYEALPGHVDLIKKLLDNQTLLVFDEVHRIKNPEGKRARAALEIARIPEFRYVMTGTPIPNRYLDIYNFLHILYGNEYNAFFGWNPRELVNPSVRKIESINSAIHPFFWRTNKADLQVPPADPDILKICKPSEAQSNLAEAIYENESSSLAILIRLIQASTNPSLLEKAINYDEMMSYDDDGDVQGISKQDFNKLLNNRTNPLRPAKYADLGLATMVSPKFQSGIELVLKLVSEGKKVMVWGIFVDTLIKITKTLRARNISVNLVYGETDKNSRTQLINDFRDGNVQVLVSNPQTLAESISLHQSVHDAVYFECDFNLTFMLQSRDRIHRLGLKPNQHTRYYYLQTQEEDIISNRPGFIDQKIYRRLKDKEQVMYGAVDDNTISVSYSQDEILDAIHIVDEERNRIKKRHD</sequence>
<keyword evidence="3" id="KW-0378">Hydrolase</keyword>
<dbReference type="EMBL" id="CP032752">
    <property type="protein sequence ID" value="AYJ37135.1"/>
    <property type="molecule type" value="Genomic_DNA"/>
</dbReference>
<dbReference type="Pfam" id="PF00271">
    <property type="entry name" value="Helicase_C"/>
    <property type="match status" value="1"/>
</dbReference>
<geneLocation type="plasmid" evidence="3 4">
    <name>unnamed1</name>
</geneLocation>
<dbReference type="InterPro" id="IPR027417">
    <property type="entry name" value="P-loop_NTPase"/>
</dbReference>
<dbReference type="PROSITE" id="PS51192">
    <property type="entry name" value="HELICASE_ATP_BIND_1"/>
    <property type="match status" value="1"/>
</dbReference>
<dbReference type="InterPro" id="IPR014001">
    <property type="entry name" value="Helicase_ATP-bd"/>
</dbReference>
<dbReference type="Pfam" id="PF00176">
    <property type="entry name" value="SNF2-rel_dom"/>
    <property type="match status" value="1"/>
</dbReference>
<dbReference type="Pfam" id="PF13091">
    <property type="entry name" value="PLDc_2"/>
    <property type="match status" value="1"/>
</dbReference>
<dbReference type="CDD" id="cd09179">
    <property type="entry name" value="PLDc_N_DEXD_a"/>
    <property type="match status" value="1"/>
</dbReference>
<proteinExistence type="predicted"/>
<dbReference type="RefSeq" id="WP_057717743.1">
    <property type="nucleotide sequence ID" value="NZ_BJZD01000090.1"/>
</dbReference>
<accession>A0AAN1Q4F5</accession>
<evidence type="ECO:0000313" key="4">
    <source>
        <dbReference type="Proteomes" id="UP000281644"/>
    </source>
</evidence>